<feature type="domain" description="C2H2-type" evidence="2">
    <location>
        <begin position="770"/>
        <end position="793"/>
    </location>
</feature>
<keyword evidence="4" id="KW-1185">Reference proteome</keyword>
<gene>
    <name evidence="3" type="ORF">K491DRAFT_782426</name>
</gene>
<name>A0A6A6SWT5_9PLEO</name>
<feature type="region of interest" description="Disordered" evidence="1">
    <location>
        <begin position="35"/>
        <end position="56"/>
    </location>
</feature>
<organism evidence="3 4">
    <name type="scientific">Lophiostoma macrostomum CBS 122681</name>
    <dbReference type="NCBI Taxonomy" id="1314788"/>
    <lineage>
        <taxon>Eukaryota</taxon>
        <taxon>Fungi</taxon>
        <taxon>Dikarya</taxon>
        <taxon>Ascomycota</taxon>
        <taxon>Pezizomycotina</taxon>
        <taxon>Dothideomycetes</taxon>
        <taxon>Pleosporomycetidae</taxon>
        <taxon>Pleosporales</taxon>
        <taxon>Lophiostomataceae</taxon>
        <taxon>Lophiostoma</taxon>
    </lineage>
</organism>
<feature type="compositionally biased region" description="Polar residues" evidence="1">
    <location>
        <begin position="44"/>
        <end position="56"/>
    </location>
</feature>
<reference evidence="3" key="1">
    <citation type="journal article" date="2020" name="Stud. Mycol.">
        <title>101 Dothideomycetes genomes: a test case for predicting lifestyles and emergence of pathogens.</title>
        <authorList>
            <person name="Haridas S."/>
            <person name="Albert R."/>
            <person name="Binder M."/>
            <person name="Bloem J."/>
            <person name="Labutti K."/>
            <person name="Salamov A."/>
            <person name="Andreopoulos B."/>
            <person name="Baker S."/>
            <person name="Barry K."/>
            <person name="Bills G."/>
            <person name="Bluhm B."/>
            <person name="Cannon C."/>
            <person name="Castanera R."/>
            <person name="Culley D."/>
            <person name="Daum C."/>
            <person name="Ezra D."/>
            <person name="Gonzalez J."/>
            <person name="Henrissat B."/>
            <person name="Kuo A."/>
            <person name="Liang C."/>
            <person name="Lipzen A."/>
            <person name="Lutzoni F."/>
            <person name="Magnuson J."/>
            <person name="Mondo S."/>
            <person name="Nolan M."/>
            <person name="Ohm R."/>
            <person name="Pangilinan J."/>
            <person name="Park H.-J."/>
            <person name="Ramirez L."/>
            <person name="Alfaro M."/>
            <person name="Sun H."/>
            <person name="Tritt A."/>
            <person name="Yoshinaga Y."/>
            <person name="Zwiers L.-H."/>
            <person name="Turgeon B."/>
            <person name="Goodwin S."/>
            <person name="Spatafora J."/>
            <person name="Crous P."/>
            <person name="Grigoriev I."/>
        </authorList>
    </citation>
    <scope>NUCLEOTIDE SEQUENCE</scope>
    <source>
        <strain evidence="3">CBS 122681</strain>
    </source>
</reference>
<protein>
    <recommendedName>
        <fullName evidence="2">C2H2-type domain-containing protein</fullName>
    </recommendedName>
</protein>
<dbReference type="Proteomes" id="UP000799324">
    <property type="component" value="Unassembled WGS sequence"/>
</dbReference>
<sequence length="797" mass="91063">MARRGRRSGFTRAVTVAVPAIATNRMKRRCRNIPPTSIAVPNYESPSPLATPSSDCGSSFVLDGDLDSVAHLSSDTDAGSPADAETASSRDSGIDLERERDGERAAIPGSEADAILKRIAYHQKQGPAKPRHSDKTKELWKTESKFWKSYCLMVQEETRLSPKDQLRRCDPAVFKTYLEWRTEHSRIKKESAIEAYWKRISMYYDHVVGHAMANKVLKDVRRWIPELELDRSKKEKLAMYVQDLFAILHALWVDDKKPLHGLIRVQISALLLLSAATATRPGALVESASNKGSNKALCFRDVSLIKVPSLTDPKRSVLVANVNLVHVKNKERDGTPKKFTFHLEGLPAYCIVSHLVAIGFRQDAFHDDFTTIQQIFDLKIPAEREVLRIRWKEDMLDKPFFCNVQSTVEGGRALLPSAFPYWKYREIFVRLGRVAGFESNVELYQLRRASGDKINEALPTTSRNQAMGHSSETYERYYTPTHIARDFQSIYFGTPSQEDLIRSVARMGLSRDRRAPVELDDAQQKDVRNHPLLVELREERDARKHELYSQGFRPLVRAQGTSLYADYEATIRKIGSTTEKLRRERLKEAITTFHDSIDAIEIEKQLSGKPVTEVLTLPSPEFELRERATVANMLAKPLMNDHARIRYIYTLVRLCRLQETPHPKARKRKNHCLKDLVSSSKVDGSLSKSTRLDIRLEKCEPIVSRGEGTADIQFQHLYPTILPYPVCLFCIGREDVSYEWRMRHIPRKDVLTKHVKVHFNDPQYQGDFVCRHPSCSEKLVGMGHFMRHALDVHGVCH</sequence>
<dbReference type="PANTHER" id="PTHR37535:SF2">
    <property type="entry name" value="FINGER DOMAIN PROTEIN, PUTATIVE (AFU_ORTHOLOGUE AFUA_6G09300)-RELATED"/>
    <property type="match status" value="1"/>
</dbReference>
<evidence type="ECO:0000313" key="4">
    <source>
        <dbReference type="Proteomes" id="UP000799324"/>
    </source>
</evidence>
<dbReference type="PANTHER" id="PTHR37535">
    <property type="entry name" value="FLUG DOMAIN PROTEIN"/>
    <property type="match status" value="1"/>
</dbReference>
<evidence type="ECO:0000313" key="3">
    <source>
        <dbReference type="EMBL" id="KAF2650664.1"/>
    </source>
</evidence>
<feature type="region of interest" description="Disordered" evidence="1">
    <location>
        <begin position="72"/>
        <end position="109"/>
    </location>
</feature>
<proteinExistence type="predicted"/>
<dbReference type="Pfam" id="PF11917">
    <property type="entry name" value="DUF3435"/>
    <property type="match status" value="1"/>
</dbReference>
<dbReference type="InterPro" id="IPR013087">
    <property type="entry name" value="Znf_C2H2_type"/>
</dbReference>
<dbReference type="OrthoDB" id="5426797at2759"/>
<dbReference type="EMBL" id="MU004447">
    <property type="protein sequence ID" value="KAF2650664.1"/>
    <property type="molecule type" value="Genomic_DNA"/>
</dbReference>
<evidence type="ECO:0000256" key="1">
    <source>
        <dbReference type="SAM" id="MobiDB-lite"/>
    </source>
</evidence>
<dbReference type="InterPro" id="IPR021842">
    <property type="entry name" value="DUF3435"/>
</dbReference>
<accession>A0A6A6SWT5</accession>
<feature type="compositionally biased region" description="Basic and acidic residues" evidence="1">
    <location>
        <begin position="92"/>
        <end position="104"/>
    </location>
</feature>
<evidence type="ECO:0000259" key="2">
    <source>
        <dbReference type="PROSITE" id="PS00028"/>
    </source>
</evidence>
<dbReference type="AlphaFoldDB" id="A0A6A6SWT5"/>
<dbReference type="PROSITE" id="PS00028">
    <property type="entry name" value="ZINC_FINGER_C2H2_1"/>
    <property type="match status" value="1"/>
</dbReference>